<feature type="chain" id="PRO_5002434433" evidence="1">
    <location>
        <begin position="18"/>
        <end position="57"/>
    </location>
</feature>
<accession>A0A0E9WKX3</accession>
<evidence type="ECO:0000256" key="1">
    <source>
        <dbReference type="SAM" id="SignalP"/>
    </source>
</evidence>
<protein>
    <submittedName>
        <fullName evidence="2">Uncharacterized protein</fullName>
    </submittedName>
</protein>
<dbReference type="EMBL" id="GBXM01017580">
    <property type="protein sequence ID" value="JAH90997.1"/>
    <property type="molecule type" value="Transcribed_RNA"/>
</dbReference>
<proteinExistence type="predicted"/>
<evidence type="ECO:0000313" key="2">
    <source>
        <dbReference type="EMBL" id="JAH90997.1"/>
    </source>
</evidence>
<name>A0A0E9WKX3_ANGAN</name>
<dbReference type="AlphaFoldDB" id="A0A0E9WKX3"/>
<organism evidence="2">
    <name type="scientific">Anguilla anguilla</name>
    <name type="common">European freshwater eel</name>
    <name type="synonym">Muraena anguilla</name>
    <dbReference type="NCBI Taxonomy" id="7936"/>
    <lineage>
        <taxon>Eukaryota</taxon>
        <taxon>Metazoa</taxon>
        <taxon>Chordata</taxon>
        <taxon>Craniata</taxon>
        <taxon>Vertebrata</taxon>
        <taxon>Euteleostomi</taxon>
        <taxon>Actinopterygii</taxon>
        <taxon>Neopterygii</taxon>
        <taxon>Teleostei</taxon>
        <taxon>Anguilliformes</taxon>
        <taxon>Anguillidae</taxon>
        <taxon>Anguilla</taxon>
    </lineage>
</organism>
<keyword evidence="1" id="KW-0732">Signal</keyword>
<reference evidence="2" key="2">
    <citation type="journal article" date="2015" name="Fish Shellfish Immunol.">
        <title>Early steps in the European eel (Anguilla anguilla)-Vibrio vulnificus interaction in the gills: Role of the RtxA13 toxin.</title>
        <authorList>
            <person name="Callol A."/>
            <person name="Pajuelo D."/>
            <person name="Ebbesson L."/>
            <person name="Teles M."/>
            <person name="MacKenzie S."/>
            <person name="Amaro C."/>
        </authorList>
    </citation>
    <scope>NUCLEOTIDE SEQUENCE</scope>
</reference>
<feature type="signal peptide" evidence="1">
    <location>
        <begin position="1"/>
        <end position="17"/>
    </location>
</feature>
<reference evidence="2" key="1">
    <citation type="submission" date="2014-11" db="EMBL/GenBank/DDBJ databases">
        <authorList>
            <person name="Amaro Gonzalez C."/>
        </authorList>
    </citation>
    <scope>NUCLEOTIDE SEQUENCE</scope>
</reference>
<sequence length="57" mass="5994">MGHYIFIPASLLPLSSALSAEEPFLAILQEANARVPSSVSGGLECVCCFLVQPITMA</sequence>